<name>X6LE30_RETFI</name>
<feature type="transmembrane region" description="Helical" evidence="1">
    <location>
        <begin position="98"/>
        <end position="127"/>
    </location>
</feature>
<keyword evidence="1" id="KW-0812">Transmembrane</keyword>
<evidence type="ECO:0000313" key="2">
    <source>
        <dbReference type="EMBL" id="ETN98984.1"/>
    </source>
</evidence>
<dbReference type="Proteomes" id="UP000023152">
    <property type="component" value="Unassembled WGS sequence"/>
</dbReference>
<reference evidence="2 3" key="1">
    <citation type="journal article" date="2013" name="Curr. Biol.">
        <title>The Genome of the Foraminiferan Reticulomyxa filosa.</title>
        <authorList>
            <person name="Glockner G."/>
            <person name="Hulsmann N."/>
            <person name="Schleicher M."/>
            <person name="Noegel A.A."/>
            <person name="Eichinger L."/>
            <person name="Gallinger C."/>
            <person name="Pawlowski J."/>
            <person name="Sierra R."/>
            <person name="Euteneuer U."/>
            <person name="Pillet L."/>
            <person name="Moustafa A."/>
            <person name="Platzer M."/>
            <person name="Groth M."/>
            <person name="Szafranski K."/>
            <person name="Schliwa M."/>
        </authorList>
    </citation>
    <scope>NUCLEOTIDE SEQUENCE [LARGE SCALE GENOMIC DNA]</scope>
</reference>
<keyword evidence="3" id="KW-1185">Reference proteome</keyword>
<sequence length="128" mass="15016">CRDNAKRGIMVRKDVIRKKMTEKDKTASKHQSRQASLQTKVELLGSNKDAEELILFTENPSPTPSSNFLGIPGSAKNTTKTNSKGYSNIQSLIYNVQFFYIFYIFFYFLCLDMNNTYFQFFFFFFFFL</sequence>
<proteinExistence type="predicted"/>
<dbReference type="AlphaFoldDB" id="X6LE30"/>
<accession>X6LE30</accession>
<keyword evidence="1" id="KW-0472">Membrane</keyword>
<keyword evidence="1" id="KW-1133">Transmembrane helix</keyword>
<organism evidence="2 3">
    <name type="scientific">Reticulomyxa filosa</name>
    <dbReference type="NCBI Taxonomy" id="46433"/>
    <lineage>
        <taxon>Eukaryota</taxon>
        <taxon>Sar</taxon>
        <taxon>Rhizaria</taxon>
        <taxon>Retaria</taxon>
        <taxon>Foraminifera</taxon>
        <taxon>Monothalamids</taxon>
        <taxon>Reticulomyxidae</taxon>
        <taxon>Reticulomyxa</taxon>
    </lineage>
</organism>
<comment type="caution">
    <text evidence="2">The sequence shown here is derived from an EMBL/GenBank/DDBJ whole genome shotgun (WGS) entry which is preliminary data.</text>
</comment>
<feature type="non-terminal residue" evidence="2">
    <location>
        <position position="1"/>
    </location>
</feature>
<evidence type="ECO:0000256" key="1">
    <source>
        <dbReference type="SAM" id="Phobius"/>
    </source>
</evidence>
<protein>
    <submittedName>
        <fullName evidence="2">Uncharacterized protein</fullName>
    </submittedName>
</protein>
<evidence type="ECO:0000313" key="3">
    <source>
        <dbReference type="Proteomes" id="UP000023152"/>
    </source>
</evidence>
<gene>
    <name evidence="2" type="ORF">RFI_38503</name>
</gene>
<dbReference type="EMBL" id="ASPP01045228">
    <property type="protein sequence ID" value="ETN98984.1"/>
    <property type="molecule type" value="Genomic_DNA"/>
</dbReference>